<evidence type="ECO:0000313" key="11">
    <source>
        <dbReference type="Proteomes" id="UP000324689"/>
    </source>
</evidence>
<feature type="domain" description="RNA polymerase sigma-70 region 2" evidence="8">
    <location>
        <begin position="87"/>
        <end position="157"/>
    </location>
</feature>
<gene>
    <name evidence="10" type="primary">sigA2_3</name>
    <name evidence="10" type="ORF">MiTs_02090</name>
</gene>
<dbReference type="CDD" id="cd06171">
    <property type="entry name" value="Sigma70_r4"/>
    <property type="match status" value="1"/>
</dbReference>
<feature type="domain" description="RNA polymerase sigma-70 region 1.2" evidence="6">
    <location>
        <begin position="9"/>
        <end position="38"/>
    </location>
</feature>
<dbReference type="InterPro" id="IPR013324">
    <property type="entry name" value="RNA_pol_sigma_r3/r4-like"/>
</dbReference>
<dbReference type="NCBIfam" id="NF005642">
    <property type="entry name" value="PRK07405.1"/>
    <property type="match status" value="1"/>
</dbReference>
<dbReference type="Gene3D" id="1.10.10.10">
    <property type="entry name" value="Winged helix-like DNA-binding domain superfamily/Winged helix DNA-binding domain"/>
    <property type="match status" value="2"/>
</dbReference>
<dbReference type="AlphaFoldDB" id="A0A5A5S412"/>
<dbReference type="SUPFAM" id="SSF88659">
    <property type="entry name" value="Sigma3 and sigma4 domains of RNA polymerase sigma factors"/>
    <property type="match status" value="2"/>
</dbReference>
<dbReference type="InterPro" id="IPR000943">
    <property type="entry name" value="RNA_pol_sigma70"/>
</dbReference>
<organism evidence="10 11">
    <name type="scientific">Microcystis aeruginosa NIES-2521</name>
    <dbReference type="NCBI Taxonomy" id="2303983"/>
    <lineage>
        <taxon>Bacteria</taxon>
        <taxon>Bacillati</taxon>
        <taxon>Cyanobacteriota</taxon>
        <taxon>Cyanophyceae</taxon>
        <taxon>Oscillatoriophycideae</taxon>
        <taxon>Chroococcales</taxon>
        <taxon>Microcystaceae</taxon>
        <taxon>Microcystis</taxon>
    </lineage>
</organism>
<dbReference type="Gene3D" id="1.20.120.1810">
    <property type="match status" value="1"/>
</dbReference>
<dbReference type="InterPro" id="IPR007630">
    <property type="entry name" value="RNA_pol_sigma70_r4"/>
</dbReference>
<dbReference type="EMBL" id="BHVQ01000022">
    <property type="protein sequence ID" value="GCA80087.1"/>
    <property type="molecule type" value="Genomic_DNA"/>
</dbReference>
<evidence type="ECO:0000256" key="1">
    <source>
        <dbReference type="ARBA" id="ARBA00007788"/>
    </source>
</evidence>
<dbReference type="Pfam" id="PF00140">
    <property type="entry name" value="Sigma70_r1_2"/>
    <property type="match status" value="1"/>
</dbReference>
<feature type="domain" description="RNA polymerase sigma-70 region 4" evidence="9">
    <location>
        <begin position="254"/>
        <end position="307"/>
    </location>
</feature>
<dbReference type="GO" id="GO:0003677">
    <property type="term" value="F:DNA binding"/>
    <property type="evidence" value="ECO:0007669"/>
    <property type="project" value="UniProtKB-KW"/>
</dbReference>
<evidence type="ECO:0000259" key="8">
    <source>
        <dbReference type="Pfam" id="PF04542"/>
    </source>
</evidence>
<dbReference type="PANTHER" id="PTHR30603">
    <property type="entry name" value="RNA POLYMERASE SIGMA FACTOR RPO"/>
    <property type="match status" value="1"/>
</dbReference>
<evidence type="ECO:0000256" key="5">
    <source>
        <dbReference type="ARBA" id="ARBA00023163"/>
    </source>
</evidence>
<dbReference type="InterPro" id="IPR050239">
    <property type="entry name" value="Sigma-70_RNA_pol_init_factors"/>
</dbReference>
<dbReference type="RefSeq" id="WP_149975472.1">
    <property type="nucleotide sequence ID" value="NZ_BHVQ01000022.1"/>
</dbReference>
<keyword evidence="5" id="KW-0804">Transcription</keyword>
<accession>A0A5A5S412</accession>
<dbReference type="GO" id="GO:0016987">
    <property type="term" value="F:sigma factor activity"/>
    <property type="evidence" value="ECO:0007669"/>
    <property type="project" value="UniProtKB-KW"/>
</dbReference>
<dbReference type="InterPro" id="IPR007624">
    <property type="entry name" value="RNA_pol_sigma70_r3"/>
</dbReference>
<comment type="caution">
    <text evidence="10">The sequence shown here is derived from an EMBL/GenBank/DDBJ whole genome shotgun (WGS) entry which is preliminary data.</text>
</comment>
<keyword evidence="3" id="KW-0731">Sigma factor</keyword>
<name>A0A5A5S412_MICAE</name>
<sequence length="318" mass="36615">MKTSKNLTDPVRAYLREIGRVPLLTHEEEILYAKQVQRLIFLEKIKESLKAKLGSDPSDRQWSEAAEISEEQLRRELGAGDFAKRKMVEANLRLVVSVAKKYLKRNLDLLDLIQEGTIGMQRGVEKFDPTKGYRFSTYAYWWIRQAITRAIAEKSRTIRLPIHITEKLNKIKKAQRQLAQDKGRAATIAELAEELELTPKQVRDYLERSRQPLSLDLKVGDNQDTELGELLEDTGLSPEDYTAYSSLQVDLEKLMADLTPQQKEVICLRFGLDNGQPLTLAKIGVRLNISRERVRQIEREAIAKLRKRKANIREYLAS</sequence>
<dbReference type="Pfam" id="PF04542">
    <property type="entry name" value="Sigma70_r2"/>
    <property type="match status" value="1"/>
</dbReference>
<dbReference type="PRINTS" id="PR00046">
    <property type="entry name" value="SIGMA70FCT"/>
</dbReference>
<comment type="similarity">
    <text evidence="1">Belongs to the sigma-70 factor family.</text>
</comment>
<keyword evidence="2" id="KW-0805">Transcription regulation</keyword>
<dbReference type="InterPro" id="IPR007627">
    <property type="entry name" value="RNA_pol_sigma70_r2"/>
</dbReference>
<dbReference type="InterPro" id="IPR036388">
    <property type="entry name" value="WH-like_DNA-bd_sf"/>
</dbReference>
<evidence type="ECO:0000313" key="10">
    <source>
        <dbReference type="EMBL" id="GCA80087.1"/>
    </source>
</evidence>
<feature type="domain" description="RNA polymerase sigma-70 region 3" evidence="7">
    <location>
        <begin position="166"/>
        <end position="241"/>
    </location>
</feature>
<dbReference type="InterPro" id="IPR017848">
    <property type="entry name" value="RNA_pol_sigma_RpoD/SigA_cyanob"/>
</dbReference>
<dbReference type="NCBIfam" id="TIGR02937">
    <property type="entry name" value="sigma70-ECF"/>
    <property type="match status" value="1"/>
</dbReference>
<dbReference type="Pfam" id="PF04545">
    <property type="entry name" value="Sigma70_r4"/>
    <property type="match status" value="1"/>
</dbReference>
<evidence type="ECO:0000256" key="3">
    <source>
        <dbReference type="ARBA" id="ARBA00023082"/>
    </source>
</evidence>
<dbReference type="InterPro" id="IPR013325">
    <property type="entry name" value="RNA_pol_sigma_r2"/>
</dbReference>
<reference evidence="10 11" key="1">
    <citation type="submission" date="2018-09" db="EMBL/GenBank/DDBJ databases">
        <title>Evolutionary history of phycoerythrin pigmentation in the water bloom-forming cyanobacterium Microcystis aeruginosa.</title>
        <authorList>
            <person name="Tanabe Y."/>
            <person name="Tanabe Y."/>
            <person name="Yamaguchi H."/>
        </authorList>
    </citation>
    <scope>NUCLEOTIDE SEQUENCE [LARGE SCALE GENOMIC DNA]</scope>
    <source>
        <strain evidence="10 11">NIES-2521</strain>
    </source>
</reference>
<evidence type="ECO:0000259" key="7">
    <source>
        <dbReference type="Pfam" id="PF04539"/>
    </source>
</evidence>
<evidence type="ECO:0000259" key="9">
    <source>
        <dbReference type="Pfam" id="PF04545"/>
    </source>
</evidence>
<evidence type="ECO:0000256" key="2">
    <source>
        <dbReference type="ARBA" id="ARBA00023015"/>
    </source>
</evidence>
<evidence type="ECO:0000259" key="6">
    <source>
        <dbReference type="Pfam" id="PF00140"/>
    </source>
</evidence>
<dbReference type="InterPro" id="IPR014284">
    <property type="entry name" value="RNA_pol_sigma-70_dom"/>
</dbReference>
<dbReference type="InterPro" id="IPR009042">
    <property type="entry name" value="RNA_pol_sigma70_r1_2"/>
</dbReference>
<protein>
    <submittedName>
        <fullName evidence="10">RNA polymerase sigma factor SigA2</fullName>
    </submittedName>
</protein>
<dbReference type="GO" id="GO:0006352">
    <property type="term" value="P:DNA-templated transcription initiation"/>
    <property type="evidence" value="ECO:0007669"/>
    <property type="project" value="InterPro"/>
</dbReference>
<dbReference type="Proteomes" id="UP000324689">
    <property type="component" value="Unassembled WGS sequence"/>
</dbReference>
<dbReference type="NCBIfam" id="TIGR02997">
    <property type="entry name" value="Sig70-cyanoRpoD"/>
    <property type="match status" value="1"/>
</dbReference>
<keyword evidence="4" id="KW-0238">DNA-binding</keyword>
<dbReference type="Pfam" id="PF04539">
    <property type="entry name" value="Sigma70_r3"/>
    <property type="match status" value="1"/>
</dbReference>
<dbReference type="SUPFAM" id="SSF88946">
    <property type="entry name" value="Sigma2 domain of RNA polymerase sigma factors"/>
    <property type="match status" value="1"/>
</dbReference>
<proteinExistence type="inferred from homology"/>
<evidence type="ECO:0000256" key="4">
    <source>
        <dbReference type="ARBA" id="ARBA00023125"/>
    </source>
</evidence>
<dbReference type="PANTHER" id="PTHR30603:SF60">
    <property type="entry name" value="RNA POLYMERASE SIGMA FACTOR RPOD"/>
    <property type="match status" value="1"/>
</dbReference>